<organism evidence="1">
    <name type="scientific">Hexamita inflata</name>
    <dbReference type="NCBI Taxonomy" id="28002"/>
    <lineage>
        <taxon>Eukaryota</taxon>
        <taxon>Metamonada</taxon>
        <taxon>Diplomonadida</taxon>
        <taxon>Hexamitidae</taxon>
        <taxon>Hexamitinae</taxon>
        <taxon>Hexamita</taxon>
    </lineage>
</organism>
<comment type="caution">
    <text evidence="1">The sequence shown here is derived from an EMBL/GenBank/DDBJ whole genome shotgun (WGS) entry which is preliminary data.</text>
</comment>
<reference evidence="2 3" key="2">
    <citation type="submission" date="2024-07" db="EMBL/GenBank/DDBJ databases">
        <authorList>
            <person name="Akdeniz Z."/>
        </authorList>
    </citation>
    <scope>NUCLEOTIDE SEQUENCE [LARGE SCALE GENOMIC DNA]</scope>
</reference>
<evidence type="ECO:0000313" key="2">
    <source>
        <dbReference type="EMBL" id="CAL6029412.1"/>
    </source>
</evidence>
<reference evidence="1" key="1">
    <citation type="submission" date="2023-06" db="EMBL/GenBank/DDBJ databases">
        <authorList>
            <person name="Kurt Z."/>
        </authorList>
    </citation>
    <scope>NUCLEOTIDE SEQUENCE</scope>
</reference>
<dbReference type="Proteomes" id="UP001642409">
    <property type="component" value="Unassembled WGS sequence"/>
</dbReference>
<accession>A0AA86PF83</accession>
<name>A0AA86PF83_9EUKA</name>
<sequence>MGDEICFQEKRLCQSKCDKRYCIAHIHFVAATTLQTGNTGRGEQLWRFSQYMLFLTCCGIHTKKENLTLTRNYLVNKLEIKILDCSKQKQQFNARCQLKKIHQIS</sequence>
<keyword evidence="3" id="KW-1185">Reference proteome</keyword>
<dbReference type="EMBL" id="CATOUU010000647">
    <property type="protein sequence ID" value="CAI9937523.1"/>
    <property type="molecule type" value="Genomic_DNA"/>
</dbReference>
<dbReference type="EMBL" id="CAXDID020000110">
    <property type="protein sequence ID" value="CAL6029412.1"/>
    <property type="molecule type" value="Genomic_DNA"/>
</dbReference>
<evidence type="ECO:0000313" key="3">
    <source>
        <dbReference type="Proteomes" id="UP001642409"/>
    </source>
</evidence>
<dbReference type="AlphaFoldDB" id="A0AA86PF83"/>
<proteinExistence type="predicted"/>
<gene>
    <name evidence="1" type="ORF">HINF_LOCUS25168</name>
    <name evidence="2" type="ORF">HINF_LOCUS32289</name>
</gene>
<evidence type="ECO:0000313" key="1">
    <source>
        <dbReference type="EMBL" id="CAI9937523.1"/>
    </source>
</evidence>
<protein>
    <submittedName>
        <fullName evidence="2">Hypothetical_protein</fullName>
    </submittedName>
</protein>